<evidence type="ECO:0000259" key="14">
    <source>
        <dbReference type="Pfam" id="PF00749"/>
    </source>
</evidence>
<evidence type="ECO:0000313" key="16">
    <source>
        <dbReference type="EMBL" id="KAA6402485.1"/>
    </source>
</evidence>
<feature type="compositionally biased region" description="Polar residues" evidence="13">
    <location>
        <begin position="714"/>
        <end position="746"/>
    </location>
</feature>
<evidence type="ECO:0000256" key="8">
    <source>
        <dbReference type="ARBA" id="ARBA00022917"/>
    </source>
</evidence>
<comment type="subcellular location">
    <subcellularLocation>
        <location evidence="1">Cytoplasm</location>
    </subcellularLocation>
</comment>
<dbReference type="InterPro" id="IPR000924">
    <property type="entry name" value="Glu/Gln-tRNA-synth"/>
</dbReference>
<accession>A0A5J4X779</accession>
<feature type="compositionally biased region" description="Polar residues" evidence="13">
    <location>
        <begin position="650"/>
        <end position="662"/>
    </location>
</feature>
<dbReference type="InterPro" id="IPR050132">
    <property type="entry name" value="Gln/Glu-tRNA_Ligase"/>
</dbReference>
<dbReference type="InterPro" id="IPR001412">
    <property type="entry name" value="aa-tRNA-synth_I_CS"/>
</dbReference>
<dbReference type="OrthoDB" id="10250478at2759"/>
<feature type="domain" description="Glutamyl/glutaminyl-tRNA synthetase class Ib anti-codon binding" evidence="15">
    <location>
        <begin position="347"/>
        <end position="431"/>
    </location>
</feature>
<dbReference type="InterPro" id="IPR020059">
    <property type="entry name" value="Glu/Gln-tRNA-synth_Ib_codon-bd"/>
</dbReference>
<dbReference type="FunFam" id="1.10.1160.10:FF:000001">
    <property type="entry name" value="Glutamine--tRNA ligase"/>
    <property type="match status" value="1"/>
</dbReference>
<gene>
    <name evidence="16" type="ORF">EZS28_001982</name>
</gene>
<dbReference type="GO" id="GO:0017102">
    <property type="term" value="C:methionyl glutamyl tRNA synthetase complex"/>
    <property type="evidence" value="ECO:0007669"/>
    <property type="project" value="TreeGrafter"/>
</dbReference>
<evidence type="ECO:0000313" key="17">
    <source>
        <dbReference type="Proteomes" id="UP000324800"/>
    </source>
</evidence>
<dbReference type="GO" id="GO:0006424">
    <property type="term" value="P:glutamyl-tRNA aminoacylation"/>
    <property type="evidence" value="ECO:0007669"/>
    <property type="project" value="InterPro"/>
</dbReference>
<feature type="region of interest" description="Disordered" evidence="13">
    <location>
        <begin position="524"/>
        <end position="579"/>
    </location>
</feature>
<dbReference type="PRINTS" id="PR00987">
    <property type="entry name" value="TRNASYNTHGLU"/>
</dbReference>
<proteinExistence type="inferred from homology"/>
<evidence type="ECO:0000256" key="6">
    <source>
        <dbReference type="ARBA" id="ARBA00022741"/>
    </source>
</evidence>
<dbReference type="SUPFAM" id="SSF50715">
    <property type="entry name" value="Ribosomal protein L25-like"/>
    <property type="match status" value="1"/>
</dbReference>
<dbReference type="InterPro" id="IPR004526">
    <property type="entry name" value="Glu-tRNA-synth_arc/euk"/>
</dbReference>
<comment type="similarity">
    <text evidence="2">Belongs to the class-I aminoacyl-tRNA synthetase family. Glutamate--tRNA ligase type 2 subfamily.</text>
</comment>
<keyword evidence="5 12" id="KW-0436">Ligase</keyword>
<dbReference type="Gene3D" id="3.40.50.620">
    <property type="entry name" value="HUPs"/>
    <property type="match status" value="1"/>
</dbReference>
<sequence length="781" mass="88023">MLNIIAIRNKCNNKSLRDSSLIHASEANFSHADIPGGEGGVCTRFPPELSGYLHIGHIKAAMLNEYYAHKFHGRLLLRFDDTNPTNEKGEFEEAIIQDLESVGIVADNVSHMSDYFDYFIECADEMIKIGKAYADNSTQEQMKRQRENMIESPNRNNAIEKNQEIWQEMKLGSEIGKQYTLRVKIDMKSKNTTHRDPVIFRCKSEAHTRTGDKYKAYPSYDFACPIINSKEAVTVALRTIEYRDRNAQYAFMQDALKIRPVPIQDFARLNFLYTEMSKRKLQKFVDDGIASGWNDPRFPTIQGIMRKGMTIPALRAFVLEQGPSKNITYQEWDKTWAKNRQVIDPLAPRYTAIECVNVVHVLIVDGPEQPEIKKLAVNKNDPEHGNKDVVFSKDIIIEQCDAHLINDNEEVTLMSWGNIIIDKIERDPIKQIVSPLSNASAFETVAQITHIDAGWDFGSGTGEQQEEFQEDFIDEPQQLEITLLNKKNKKYKLRKRQRSQKNQKNIQAQTQFYYNNQVLDNHLGPLFSQMNYPGPPGRAPDQSNTKLRSRQPTSRRQKIVSLTQTTPQSQTTPYPSQNQSSILNVDLMGIISNLFSDPKGMQHQQIAGEAAQVFHAPRETFSANGNVRSVASSTDSIVSGQVGVARTKPINKQTAPSTQLQGNPIRELKVQKKRGKTPVRGKAKSTNTSVVANLNQNEDQQRRQPGVSPRTVPTYRSSEQNKGGDSYTRNLSQDPNGGNITTSTRHGNGGKNNSLSGSMEIGKGSGIHTKRVFPSVQKRGQ</sequence>
<name>A0A5J4X779_9EUKA</name>
<keyword evidence="8 12" id="KW-0648">Protein biosynthesis</keyword>
<dbReference type="PROSITE" id="PS00178">
    <property type="entry name" value="AA_TRNA_LIGASE_I"/>
    <property type="match status" value="1"/>
</dbReference>
<dbReference type="FunFam" id="3.90.800.10:FF:000001">
    <property type="entry name" value="Glutamine--tRNA ligase"/>
    <property type="match status" value="1"/>
</dbReference>
<keyword evidence="6 12" id="KW-0547">Nucleotide-binding</keyword>
<dbReference type="Gene3D" id="1.10.1160.10">
    <property type="entry name" value="Glutamyl-trna Synthetase, Domain 2"/>
    <property type="match status" value="1"/>
</dbReference>
<feature type="compositionally biased region" description="Basic residues" evidence="13">
    <location>
        <begin position="547"/>
        <end position="558"/>
    </location>
</feature>
<feature type="compositionally biased region" description="Polar residues" evidence="13">
    <location>
        <begin position="684"/>
        <end position="698"/>
    </location>
</feature>
<dbReference type="Gene3D" id="3.90.800.10">
    <property type="entry name" value="Glutamyl-tRNA Synthetase, Domain 3"/>
    <property type="match status" value="1"/>
</dbReference>
<dbReference type="EMBL" id="SNRW01000227">
    <property type="protein sequence ID" value="KAA6402485.1"/>
    <property type="molecule type" value="Genomic_DNA"/>
</dbReference>
<dbReference type="Pfam" id="PF00749">
    <property type="entry name" value="tRNA-synt_1c"/>
    <property type="match status" value="1"/>
</dbReference>
<dbReference type="InterPro" id="IPR011035">
    <property type="entry name" value="Ribosomal_bL25/Gln-tRNA_synth"/>
</dbReference>
<dbReference type="InterPro" id="IPR020061">
    <property type="entry name" value="Glu_tRNA_lig_a-bdl"/>
</dbReference>
<dbReference type="GO" id="GO:0005524">
    <property type="term" value="F:ATP binding"/>
    <property type="evidence" value="ECO:0007669"/>
    <property type="project" value="UniProtKB-KW"/>
</dbReference>
<evidence type="ECO:0000256" key="11">
    <source>
        <dbReference type="ARBA" id="ARBA00048351"/>
    </source>
</evidence>
<protein>
    <recommendedName>
        <fullName evidence="3">glutamate--tRNA ligase</fullName>
        <ecNumber evidence="3">6.1.1.17</ecNumber>
    </recommendedName>
    <alternativeName>
        <fullName evidence="10">Glutamyl-tRNA synthetase</fullName>
    </alternativeName>
</protein>
<dbReference type="FunFam" id="3.40.50.620:FF:000037">
    <property type="entry name" value="Glutamine--tRNA ligase cytoplasmic"/>
    <property type="match status" value="1"/>
</dbReference>
<evidence type="ECO:0000256" key="10">
    <source>
        <dbReference type="ARBA" id="ARBA00030865"/>
    </source>
</evidence>
<dbReference type="SUPFAM" id="SSF52374">
    <property type="entry name" value="Nucleotidylyl transferase"/>
    <property type="match status" value="1"/>
</dbReference>
<dbReference type="EC" id="6.1.1.17" evidence="3"/>
<feature type="compositionally biased region" description="Low complexity" evidence="13">
    <location>
        <begin position="561"/>
        <end position="579"/>
    </location>
</feature>
<feature type="region of interest" description="Disordered" evidence="13">
    <location>
        <begin position="648"/>
        <end position="781"/>
    </location>
</feature>
<comment type="catalytic activity">
    <reaction evidence="11">
        <text>tRNA(Glu) + L-glutamate + ATP = L-glutamyl-tRNA(Glu) + AMP + diphosphate</text>
        <dbReference type="Rhea" id="RHEA:23540"/>
        <dbReference type="Rhea" id="RHEA-COMP:9663"/>
        <dbReference type="Rhea" id="RHEA-COMP:9680"/>
        <dbReference type="ChEBI" id="CHEBI:29985"/>
        <dbReference type="ChEBI" id="CHEBI:30616"/>
        <dbReference type="ChEBI" id="CHEBI:33019"/>
        <dbReference type="ChEBI" id="CHEBI:78442"/>
        <dbReference type="ChEBI" id="CHEBI:78520"/>
        <dbReference type="ChEBI" id="CHEBI:456215"/>
        <dbReference type="EC" id="6.1.1.17"/>
    </reaction>
</comment>
<evidence type="ECO:0000256" key="5">
    <source>
        <dbReference type="ARBA" id="ARBA00022598"/>
    </source>
</evidence>
<reference evidence="16 17" key="1">
    <citation type="submission" date="2019-03" db="EMBL/GenBank/DDBJ databases">
        <title>Single cell metagenomics reveals metabolic interactions within the superorganism composed of flagellate Streblomastix strix and complex community of Bacteroidetes bacteria on its surface.</title>
        <authorList>
            <person name="Treitli S.C."/>
            <person name="Kolisko M."/>
            <person name="Husnik F."/>
            <person name="Keeling P."/>
            <person name="Hampl V."/>
        </authorList>
    </citation>
    <scope>NUCLEOTIDE SEQUENCE [LARGE SCALE GENOMIC DNA]</scope>
    <source>
        <strain evidence="16">ST1C</strain>
    </source>
</reference>
<dbReference type="InterPro" id="IPR014729">
    <property type="entry name" value="Rossmann-like_a/b/a_fold"/>
</dbReference>
<feature type="compositionally biased region" description="Basic residues" evidence="13">
    <location>
        <begin position="671"/>
        <end position="683"/>
    </location>
</feature>
<organism evidence="16 17">
    <name type="scientific">Streblomastix strix</name>
    <dbReference type="NCBI Taxonomy" id="222440"/>
    <lineage>
        <taxon>Eukaryota</taxon>
        <taxon>Metamonada</taxon>
        <taxon>Preaxostyla</taxon>
        <taxon>Oxymonadida</taxon>
        <taxon>Streblomastigidae</taxon>
        <taxon>Streblomastix</taxon>
    </lineage>
</organism>
<dbReference type="PANTHER" id="PTHR43097:SF5">
    <property type="entry name" value="GLUTAMATE--TRNA LIGASE"/>
    <property type="match status" value="1"/>
</dbReference>
<dbReference type="NCBIfam" id="TIGR00463">
    <property type="entry name" value="gltX_arch"/>
    <property type="match status" value="1"/>
</dbReference>
<dbReference type="GO" id="GO:0004818">
    <property type="term" value="F:glutamate-tRNA ligase activity"/>
    <property type="evidence" value="ECO:0007669"/>
    <property type="project" value="UniProtKB-EC"/>
</dbReference>
<evidence type="ECO:0000256" key="1">
    <source>
        <dbReference type="ARBA" id="ARBA00004496"/>
    </source>
</evidence>
<evidence type="ECO:0000256" key="12">
    <source>
        <dbReference type="RuleBase" id="RU363037"/>
    </source>
</evidence>
<feature type="domain" description="Glutamyl/glutaminyl-tRNA synthetase class Ib catalytic" evidence="14">
    <location>
        <begin position="41"/>
        <end position="344"/>
    </location>
</feature>
<keyword evidence="9 12" id="KW-0030">Aminoacyl-tRNA synthetase</keyword>
<evidence type="ECO:0000256" key="3">
    <source>
        <dbReference type="ARBA" id="ARBA00012835"/>
    </source>
</evidence>
<dbReference type="AlphaFoldDB" id="A0A5J4X779"/>
<evidence type="ECO:0000256" key="9">
    <source>
        <dbReference type="ARBA" id="ARBA00023146"/>
    </source>
</evidence>
<dbReference type="Proteomes" id="UP000324800">
    <property type="component" value="Unassembled WGS sequence"/>
</dbReference>
<evidence type="ECO:0000259" key="15">
    <source>
        <dbReference type="Pfam" id="PF03950"/>
    </source>
</evidence>
<dbReference type="Pfam" id="PF03950">
    <property type="entry name" value="tRNA-synt_1c_C"/>
    <property type="match status" value="1"/>
</dbReference>
<dbReference type="GO" id="GO:0005829">
    <property type="term" value="C:cytosol"/>
    <property type="evidence" value="ECO:0007669"/>
    <property type="project" value="TreeGrafter"/>
</dbReference>
<dbReference type="PANTHER" id="PTHR43097">
    <property type="entry name" value="GLUTAMINE-TRNA LIGASE"/>
    <property type="match status" value="1"/>
</dbReference>
<keyword evidence="4" id="KW-0963">Cytoplasm</keyword>
<comment type="caution">
    <text evidence="16">The sequence shown here is derived from an EMBL/GenBank/DDBJ whole genome shotgun (WGS) entry which is preliminary data.</text>
</comment>
<evidence type="ECO:0000256" key="7">
    <source>
        <dbReference type="ARBA" id="ARBA00022840"/>
    </source>
</evidence>
<evidence type="ECO:0000256" key="2">
    <source>
        <dbReference type="ARBA" id="ARBA00008927"/>
    </source>
</evidence>
<evidence type="ECO:0000256" key="4">
    <source>
        <dbReference type="ARBA" id="ARBA00022490"/>
    </source>
</evidence>
<evidence type="ECO:0000256" key="13">
    <source>
        <dbReference type="SAM" id="MobiDB-lite"/>
    </source>
</evidence>
<keyword evidence="7 12" id="KW-0067">ATP-binding</keyword>
<dbReference type="InterPro" id="IPR020058">
    <property type="entry name" value="Glu/Gln-tRNA-synth_Ib_cat-dom"/>
</dbReference>